<keyword evidence="12" id="KW-1185">Reference proteome</keyword>
<evidence type="ECO:0000256" key="2">
    <source>
        <dbReference type="ARBA" id="ARBA00009749"/>
    </source>
</evidence>
<dbReference type="Pfam" id="PF00571">
    <property type="entry name" value="CBS"/>
    <property type="match status" value="2"/>
</dbReference>
<comment type="function">
    <text evidence="9">Acts as a magnesium transporter.</text>
</comment>
<dbReference type="InterPro" id="IPR006668">
    <property type="entry name" value="Mg_transptr_MgtE_intracell_dom"/>
</dbReference>
<feature type="transmembrane region" description="Helical" evidence="9">
    <location>
        <begin position="293"/>
        <end position="312"/>
    </location>
</feature>
<dbReference type="InterPro" id="IPR038076">
    <property type="entry name" value="MgtE_N_sf"/>
</dbReference>
<keyword evidence="8" id="KW-0129">CBS domain</keyword>
<dbReference type="Pfam" id="PF03448">
    <property type="entry name" value="MgtE_N"/>
    <property type="match status" value="1"/>
</dbReference>
<reference evidence="11 12" key="1">
    <citation type="submission" date="2024-02" db="EMBL/GenBank/DDBJ databases">
        <title>A novel Gemmatimonadota bacterium.</title>
        <authorList>
            <person name="Du Z.-J."/>
            <person name="Ye Y.-Q."/>
        </authorList>
    </citation>
    <scope>NUCLEOTIDE SEQUENCE [LARGE SCALE GENOMIC DNA]</scope>
    <source>
        <strain evidence="11 12">DH-20</strain>
    </source>
</reference>
<evidence type="ECO:0000313" key="12">
    <source>
        <dbReference type="Proteomes" id="UP001484239"/>
    </source>
</evidence>
<dbReference type="NCBIfam" id="TIGR00400">
    <property type="entry name" value="mgtE"/>
    <property type="match status" value="1"/>
</dbReference>
<dbReference type="PANTHER" id="PTHR43773">
    <property type="entry name" value="MAGNESIUM TRANSPORTER MGTE"/>
    <property type="match status" value="1"/>
</dbReference>
<evidence type="ECO:0000256" key="9">
    <source>
        <dbReference type="RuleBase" id="RU362011"/>
    </source>
</evidence>
<accession>A0ABU9E8L1</accession>
<dbReference type="Pfam" id="PF01769">
    <property type="entry name" value="MgtE"/>
    <property type="match status" value="1"/>
</dbReference>
<dbReference type="Gene3D" id="1.10.357.20">
    <property type="entry name" value="SLC41 divalent cation transporters, integral membrane domain"/>
    <property type="match status" value="1"/>
</dbReference>
<feature type="transmembrane region" description="Helical" evidence="9">
    <location>
        <begin position="318"/>
        <end position="344"/>
    </location>
</feature>
<evidence type="ECO:0000256" key="7">
    <source>
        <dbReference type="ARBA" id="ARBA00023136"/>
    </source>
</evidence>
<keyword evidence="7 9" id="KW-0472">Membrane</keyword>
<keyword evidence="5 9" id="KW-0460">Magnesium</keyword>
<name>A0ABU9E8L1_9BACT</name>
<evidence type="ECO:0000259" key="10">
    <source>
        <dbReference type="PROSITE" id="PS51371"/>
    </source>
</evidence>
<feature type="domain" description="CBS" evidence="10">
    <location>
        <begin position="209"/>
        <end position="267"/>
    </location>
</feature>
<keyword evidence="6 9" id="KW-1133">Transmembrane helix</keyword>
<dbReference type="PROSITE" id="PS51371">
    <property type="entry name" value="CBS"/>
    <property type="match status" value="2"/>
</dbReference>
<feature type="domain" description="CBS" evidence="10">
    <location>
        <begin position="145"/>
        <end position="208"/>
    </location>
</feature>
<protein>
    <recommendedName>
        <fullName evidence="9">Magnesium transporter MgtE</fullName>
    </recommendedName>
</protein>
<proteinExistence type="inferred from homology"/>
<comment type="subunit">
    <text evidence="9">Homodimer.</text>
</comment>
<evidence type="ECO:0000256" key="4">
    <source>
        <dbReference type="ARBA" id="ARBA00022692"/>
    </source>
</evidence>
<dbReference type="PANTHER" id="PTHR43773:SF1">
    <property type="entry name" value="MAGNESIUM TRANSPORTER MGTE"/>
    <property type="match status" value="1"/>
</dbReference>
<comment type="caution">
    <text evidence="11">The sequence shown here is derived from an EMBL/GenBank/DDBJ whole genome shotgun (WGS) entry which is preliminary data.</text>
</comment>
<comment type="similarity">
    <text evidence="2 9">Belongs to the SLC41A transporter family.</text>
</comment>
<dbReference type="EMBL" id="JBBHLI010000004">
    <property type="protein sequence ID" value="MEK9500994.1"/>
    <property type="molecule type" value="Genomic_DNA"/>
</dbReference>
<evidence type="ECO:0000256" key="1">
    <source>
        <dbReference type="ARBA" id="ARBA00004141"/>
    </source>
</evidence>
<gene>
    <name evidence="11" type="primary">mgtE</name>
    <name evidence="11" type="ORF">WI372_08400</name>
</gene>
<feature type="transmembrane region" description="Helical" evidence="9">
    <location>
        <begin position="365"/>
        <end position="386"/>
    </location>
</feature>
<dbReference type="InterPro" id="IPR006669">
    <property type="entry name" value="MgtE_transporter"/>
</dbReference>
<dbReference type="SUPFAM" id="SSF158791">
    <property type="entry name" value="MgtE N-terminal domain-like"/>
    <property type="match status" value="1"/>
</dbReference>
<evidence type="ECO:0000256" key="5">
    <source>
        <dbReference type="ARBA" id="ARBA00022842"/>
    </source>
</evidence>
<dbReference type="CDD" id="cd04606">
    <property type="entry name" value="CBS_pair_Mg_transporter"/>
    <property type="match status" value="1"/>
</dbReference>
<keyword evidence="3 9" id="KW-0813">Transport</keyword>
<dbReference type="InterPro" id="IPR000644">
    <property type="entry name" value="CBS_dom"/>
</dbReference>
<feature type="transmembrane region" description="Helical" evidence="9">
    <location>
        <begin position="398"/>
        <end position="422"/>
    </location>
</feature>
<keyword evidence="9" id="KW-1003">Cell membrane</keyword>
<dbReference type="Proteomes" id="UP001484239">
    <property type="component" value="Unassembled WGS sequence"/>
</dbReference>
<evidence type="ECO:0000256" key="3">
    <source>
        <dbReference type="ARBA" id="ARBA00022448"/>
    </source>
</evidence>
<feature type="transmembrane region" description="Helical" evidence="9">
    <location>
        <begin position="434"/>
        <end position="457"/>
    </location>
</feature>
<keyword evidence="4 9" id="KW-0812">Transmembrane</keyword>
<keyword evidence="9" id="KW-0479">Metal-binding</keyword>
<dbReference type="SMART" id="SM00116">
    <property type="entry name" value="CBS"/>
    <property type="match status" value="2"/>
</dbReference>
<evidence type="ECO:0000256" key="8">
    <source>
        <dbReference type="PROSITE-ProRule" id="PRU00703"/>
    </source>
</evidence>
<sequence>MSNGTSEMEIIQERLRPLLEAGRVEELAALLLELELHPSDVADLLEALDDTESQAALLRSLPAELASDALAEMEEGDDRADLLGALEPHKTAELLNELPDDDAADLIGDLEPLDAARILAALPLEDAADLRGLLQYDEETAGGLMTTELVAVRAEMTAGEAVDEVRRQGREVEDFYVIFVVDEQRVLQGTVPLGELILADTESLVSDLVQEVPVTLTADVDQEEVGRLLSRYNLVSVPVVGLRGELLGRITFDDVIDVIEAEQTEDILRLAGVSDEEEVRGDWWESVQSRLPWLFVNLLTASAAASVVFIFGNTVEEVWYLAAIMPIIAGMGGNSGTQALAVTVRRIALSDGPLERKSDAVAKELLVGLVNGIALGLLAAAAAWGAAEWFSLDPQLPFVVLFALWGNIVVAGFAGAFIPTVLHRFGVDPAVASSVFVTTLTDLFGFSLLLGLGSVFLL</sequence>
<comment type="subcellular location">
    <subcellularLocation>
        <location evidence="9">Cell membrane</location>
        <topology evidence="9">Multi-pass membrane protein</topology>
    </subcellularLocation>
    <subcellularLocation>
        <location evidence="1">Membrane</location>
        <topology evidence="1">Multi-pass membrane protein</topology>
    </subcellularLocation>
</comment>
<dbReference type="InterPro" id="IPR036739">
    <property type="entry name" value="SLC41_membr_dom_sf"/>
</dbReference>
<dbReference type="InterPro" id="IPR046342">
    <property type="entry name" value="CBS_dom_sf"/>
</dbReference>
<dbReference type="Gene3D" id="1.25.60.10">
    <property type="entry name" value="MgtE N-terminal domain-like"/>
    <property type="match status" value="1"/>
</dbReference>
<evidence type="ECO:0000256" key="6">
    <source>
        <dbReference type="ARBA" id="ARBA00022989"/>
    </source>
</evidence>
<dbReference type="SUPFAM" id="SSF54631">
    <property type="entry name" value="CBS-domain pair"/>
    <property type="match status" value="1"/>
</dbReference>
<dbReference type="Gene3D" id="3.10.580.10">
    <property type="entry name" value="CBS-domain"/>
    <property type="match status" value="1"/>
</dbReference>
<organism evidence="11 12">
    <name type="scientific">Gaopeijia maritima</name>
    <dbReference type="NCBI Taxonomy" id="3119007"/>
    <lineage>
        <taxon>Bacteria</taxon>
        <taxon>Pseudomonadati</taxon>
        <taxon>Gemmatimonadota</taxon>
        <taxon>Longimicrobiia</taxon>
        <taxon>Gaopeijiales</taxon>
        <taxon>Gaopeijiaceae</taxon>
        <taxon>Gaopeijia</taxon>
    </lineage>
</organism>
<dbReference type="SUPFAM" id="SSF161093">
    <property type="entry name" value="MgtE membrane domain-like"/>
    <property type="match status" value="1"/>
</dbReference>
<evidence type="ECO:0000313" key="11">
    <source>
        <dbReference type="EMBL" id="MEK9500994.1"/>
    </source>
</evidence>
<dbReference type="InterPro" id="IPR006667">
    <property type="entry name" value="SLC41_membr_dom"/>
</dbReference>
<dbReference type="SMART" id="SM00924">
    <property type="entry name" value="MgtE_N"/>
    <property type="match status" value="1"/>
</dbReference>
<dbReference type="RefSeq" id="WP_405276948.1">
    <property type="nucleotide sequence ID" value="NZ_CP144380.1"/>
</dbReference>